<reference evidence="2 3" key="1">
    <citation type="submission" date="2016-11" db="EMBL/GenBank/DDBJ databases">
        <authorList>
            <person name="Jaros S."/>
            <person name="Januszkiewicz K."/>
            <person name="Wedrychowicz H."/>
        </authorList>
    </citation>
    <scope>NUCLEOTIDE SEQUENCE [LARGE SCALE GENOMIC DNA]</scope>
    <source>
        <strain evidence="2 3">DSM 26897</strain>
    </source>
</reference>
<dbReference type="Gene3D" id="2.80.10.50">
    <property type="match status" value="6"/>
</dbReference>
<dbReference type="PANTHER" id="PTHR42754:SF1">
    <property type="entry name" value="LIPOPROTEIN"/>
    <property type="match status" value="1"/>
</dbReference>
<dbReference type="SUPFAM" id="SSF101898">
    <property type="entry name" value="NHL repeat"/>
    <property type="match status" value="1"/>
</dbReference>
<name>A0A1M4SWJ5_9BACT</name>
<dbReference type="STRING" id="1302690.BUE76_00845"/>
<dbReference type="Proteomes" id="UP000184368">
    <property type="component" value="Unassembled WGS sequence"/>
</dbReference>
<dbReference type="NCBIfam" id="TIGR02608">
    <property type="entry name" value="delta_60_rpt"/>
    <property type="match status" value="12"/>
</dbReference>
<feature type="chain" id="PRO_5012838427" evidence="1">
    <location>
        <begin position="20"/>
        <end position="1169"/>
    </location>
</feature>
<dbReference type="Pfam" id="PF17164">
    <property type="entry name" value="DUF5122"/>
    <property type="match status" value="11"/>
</dbReference>
<keyword evidence="3" id="KW-1185">Reference proteome</keyword>
<evidence type="ECO:0000256" key="1">
    <source>
        <dbReference type="SAM" id="SignalP"/>
    </source>
</evidence>
<dbReference type="OrthoDB" id="9805017at2"/>
<dbReference type="EMBL" id="FQUO01000001">
    <property type="protein sequence ID" value="SHE36407.1"/>
    <property type="molecule type" value="Genomic_DNA"/>
</dbReference>
<proteinExistence type="predicted"/>
<accession>A0A1M4SWJ5</accession>
<dbReference type="RefSeq" id="WP_073039228.1">
    <property type="nucleotide sequence ID" value="NZ_FQUO01000001.1"/>
</dbReference>
<dbReference type="InterPro" id="IPR013431">
    <property type="entry name" value="Delta_60_rpt"/>
</dbReference>
<gene>
    <name evidence="2" type="ORF">SAMN05444008_101253</name>
</gene>
<feature type="signal peptide" evidence="1">
    <location>
        <begin position="1"/>
        <end position="19"/>
    </location>
</feature>
<protein>
    <submittedName>
        <fullName evidence="2">Delta-60 repeat domain-containing protein/Por secretion system C-terminal sorting domain-containing protein</fullName>
    </submittedName>
</protein>
<organism evidence="2 3">
    <name type="scientific">Cnuella takakiae</name>
    <dbReference type="NCBI Taxonomy" id="1302690"/>
    <lineage>
        <taxon>Bacteria</taxon>
        <taxon>Pseudomonadati</taxon>
        <taxon>Bacteroidota</taxon>
        <taxon>Chitinophagia</taxon>
        <taxon>Chitinophagales</taxon>
        <taxon>Chitinophagaceae</taxon>
        <taxon>Cnuella</taxon>
    </lineage>
</organism>
<dbReference type="SUPFAM" id="SSF63829">
    <property type="entry name" value="Calcium-dependent phosphotriesterase"/>
    <property type="match status" value="1"/>
</dbReference>
<sequence length="1169" mass="124364">MNKMLCFCLCLFVAGPLMGQAGRLDSSFAGKGWLTTRFLIGNKNEERGLGIMLKPDGSMIVLTEGTTAPPYSTKTSFLVRFSADGKQDLNFGVDGFSQQVNLIHSTAVQLQDGKIIVAGALTDDGAFNGHLAFARYFEDGDLDTSFGSNGILNTKRQIDEPSAVVLQPDQKILVAGTTYDNEIEQYGFALARFSPTGIPDSSWGDAGIATTFFNTNHPEILGGKASSLALQTDGKVVVAGSILNGLLPSKDFALVRYKSDGSLDSGFATNGIQVTDFTGGEDEASSVVVQQDGKILVAGKSGNTNSDFALARYHANGMPDNSFSGDGLHTTDFFGGPDQASTIVVQDDGKILVAGSAKSTSGRSALALARFHANAAPDLSFGGTGRFIDESIGTSVSARAIILQPDHRILATGYTQGVADSSLDLVVGRYQPEGSLDLTFDDDGKGTAFYTYSGNSRLHHIAVQQDGKLVVAEALFSLARYHADGTPDSTFGIHGQVVEAPIGEIQITQAIAIQQDEKLLLAGHDPAYDGSVLMRFQINGTLDSTFGNNGVVKTPSFSGNAIAIQDDGKILVAGGLTNPVFGTGDFAVIRLNKNGTMDDSFDGDGILITDFVNIRAAATAIAVQPDGHIAVVGSTINFPNFNLVLARYRSDGSLDPDFGIGGKQETDLFGSHDMAAALTIQKDEKIIVAGFSERKNTNRQNFTLVRFNKDGTLDSTFSKDGKLASPYNFNRDNRAGDIVLQEDGKIIVPVNFPSLDPPNGLIVFRFNPDGTPDSSFQENGMLRSYFGKQESARGVALAGNRLYVSGVQRQGLFMEGLIAAYMLEEAGMVVSSFTLIDAVRDTDAGELKDGAVVNLSAIRGTRISIRANTGGAAAGSVVMQLSGTQVHNRTENRAPYALFGNRNKEHTYRAWRPSPGPYTLTATPYAGTNGRGTKGTPYTVRFTIVEELSLARFTLINAARNTVISTLSDGAVIDLAHTPHINIRAEQGTGVAESIRFGVNDQAAYSMESSVPFALAGDIRGDYAEWQVSPGTYTITATPYSENYGRGTMGTALRITITIIDSKAEQRSGIVQGAAEQQQEEGRGLSLEVLPNPVKESGWVQFRVPQATTVALFLADGAGRSIQQVFGGRVQGGVLQRLKVQTQGLPPGLYFCRLVTAGGKTVTSKLVRQ</sequence>
<dbReference type="PANTHER" id="PTHR42754">
    <property type="entry name" value="ENDOGLUCANASE"/>
    <property type="match status" value="1"/>
</dbReference>
<evidence type="ECO:0000313" key="3">
    <source>
        <dbReference type="Proteomes" id="UP000184368"/>
    </source>
</evidence>
<dbReference type="SUPFAM" id="SSF63825">
    <property type="entry name" value="YWTD domain"/>
    <property type="match status" value="1"/>
</dbReference>
<dbReference type="AlphaFoldDB" id="A0A1M4SWJ5"/>
<keyword evidence="1" id="KW-0732">Signal</keyword>
<evidence type="ECO:0000313" key="2">
    <source>
        <dbReference type="EMBL" id="SHE36407.1"/>
    </source>
</evidence>